<comment type="caution">
    <text evidence="2">The sequence shown here is derived from an EMBL/GenBank/DDBJ whole genome shotgun (WGS) entry which is preliminary data.</text>
</comment>
<dbReference type="InterPro" id="IPR045079">
    <property type="entry name" value="Oxoprolinase-like"/>
</dbReference>
<protein>
    <recommendedName>
        <fullName evidence="1">Hydantoinase B/oxoprolinase domain-containing protein</fullName>
    </recommendedName>
</protein>
<dbReference type="PANTHER" id="PTHR11365:SF2">
    <property type="entry name" value="5-OXOPROLINASE"/>
    <property type="match status" value="1"/>
</dbReference>
<evidence type="ECO:0000313" key="3">
    <source>
        <dbReference type="Proteomes" id="UP000681967"/>
    </source>
</evidence>
<dbReference type="GO" id="GO:0005829">
    <property type="term" value="C:cytosol"/>
    <property type="evidence" value="ECO:0007669"/>
    <property type="project" value="TreeGrafter"/>
</dbReference>
<dbReference type="GO" id="GO:0017168">
    <property type="term" value="F:5-oxoprolinase (ATP-hydrolyzing) activity"/>
    <property type="evidence" value="ECO:0007669"/>
    <property type="project" value="TreeGrafter"/>
</dbReference>
<evidence type="ECO:0000313" key="2">
    <source>
        <dbReference type="EMBL" id="CAF4265870.1"/>
    </source>
</evidence>
<proteinExistence type="predicted"/>
<dbReference type="InterPro" id="IPR003692">
    <property type="entry name" value="Hydantoinase_B"/>
</dbReference>
<accession>A0A8S2T2M5</accession>
<feature type="domain" description="Hydantoinase B/oxoprolinase" evidence="1">
    <location>
        <begin position="1"/>
        <end position="54"/>
    </location>
</feature>
<dbReference type="Proteomes" id="UP000681967">
    <property type="component" value="Unassembled WGS sequence"/>
</dbReference>
<reference evidence="2" key="1">
    <citation type="submission" date="2021-02" db="EMBL/GenBank/DDBJ databases">
        <authorList>
            <person name="Nowell W R."/>
        </authorList>
    </citation>
    <scope>NUCLEOTIDE SEQUENCE</scope>
</reference>
<organism evidence="2 3">
    <name type="scientific">Rotaria magnacalcarata</name>
    <dbReference type="NCBI Taxonomy" id="392030"/>
    <lineage>
        <taxon>Eukaryota</taxon>
        <taxon>Metazoa</taxon>
        <taxon>Spiralia</taxon>
        <taxon>Gnathifera</taxon>
        <taxon>Rotifera</taxon>
        <taxon>Eurotatoria</taxon>
        <taxon>Bdelloidea</taxon>
        <taxon>Philodinida</taxon>
        <taxon>Philodinidae</taxon>
        <taxon>Rotaria</taxon>
    </lineage>
</organism>
<dbReference type="EMBL" id="CAJOBH010028844">
    <property type="protein sequence ID" value="CAF4265870.1"/>
    <property type="molecule type" value="Genomic_DNA"/>
</dbReference>
<gene>
    <name evidence="2" type="ORF">BYL167_LOCUS26123</name>
</gene>
<dbReference type="PANTHER" id="PTHR11365">
    <property type="entry name" value="5-OXOPROLINASE RELATED"/>
    <property type="match status" value="1"/>
</dbReference>
<sequence>MTNTRITDPEILEKRFPVVLLKFCLRPSSGGKGQFQGGDGVDRRILFRRSMTLS</sequence>
<evidence type="ECO:0000259" key="1">
    <source>
        <dbReference type="Pfam" id="PF02538"/>
    </source>
</evidence>
<feature type="non-terminal residue" evidence="2">
    <location>
        <position position="1"/>
    </location>
</feature>
<name>A0A8S2T2M5_9BILA</name>
<dbReference type="GO" id="GO:0006749">
    <property type="term" value="P:glutathione metabolic process"/>
    <property type="evidence" value="ECO:0007669"/>
    <property type="project" value="TreeGrafter"/>
</dbReference>
<dbReference type="AlphaFoldDB" id="A0A8S2T2M5"/>
<dbReference type="Pfam" id="PF02538">
    <property type="entry name" value="Hydantoinase_B"/>
    <property type="match status" value="1"/>
</dbReference>